<dbReference type="AlphaFoldDB" id="A0A1E7Z816"/>
<dbReference type="InterPro" id="IPR050306">
    <property type="entry name" value="PfkB_Carbo_kinase"/>
</dbReference>
<dbReference type="OrthoDB" id="9776822at2"/>
<keyword evidence="3" id="KW-0418">Kinase</keyword>
<dbReference type="PANTHER" id="PTHR43085:SF15">
    <property type="entry name" value="2-DEHYDRO-3-DEOXYGLUCONOKINASE"/>
    <property type="match status" value="1"/>
</dbReference>
<dbReference type="Pfam" id="PF00294">
    <property type="entry name" value="PfkB"/>
    <property type="match status" value="1"/>
</dbReference>
<dbReference type="InterPro" id="IPR002173">
    <property type="entry name" value="Carboh/pur_kinase_PfkB_CS"/>
</dbReference>
<dbReference type="STRING" id="1656094.BFC18_16585"/>
<accession>A0A1E7Z816</accession>
<dbReference type="PANTHER" id="PTHR43085">
    <property type="entry name" value="HEXOKINASE FAMILY MEMBER"/>
    <property type="match status" value="1"/>
</dbReference>
<dbReference type="GO" id="GO:0019698">
    <property type="term" value="P:D-galacturonate catabolic process"/>
    <property type="evidence" value="ECO:0007669"/>
    <property type="project" value="TreeGrafter"/>
</dbReference>
<dbReference type="RefSeq" id="WP_070126485.1">
    <property type="nucleotide sequence ID" value="NZ_MDHN01000037.1"/>
</dbReference>
<dbReference type="Proteomes" id="UP000175691">
    <property type="component" value="Unassembled WGS sequence"/>
</dbReference>
<dbReference type="SUPFAM" id="SSF53613">
    <property type="entry name" value="Ribokinase-like"/>
    <property type="match status" value="1"/>
</dbReference>
<dbReference type="GO" id="GO:0005829">
    <property type="term" value="C:cytosol"/>
    <property type="evidence" value="ECO:0007669"/>
    <property type="project" value="TreeGrafter"/>
</dbReference>
<dbReference type="GO" id="GO:0042840">
    <property type="term" value="P:D-glucuronate catabolic process"/>
    <property type="evidence" value="ECO:0007669"/>
    <property type="project" value="TreeGrafter"/>
</dbReference>
<feature type="domain" description="Carbohydrate kinase PfkB" evidence="4">
    <location>
        <begin position="17"/>
        <end position="307"/>
    </location>
</feature>
<dbReference type="Gene3D" id="3.40.1190.20">
    <property type="match status" value="1"/>
</dbReference>
<dbReference type="GO" id="GO:0008673">
    <property type="term" value="F:2-dehydro-3-deoxygluconokinase activity"/>
    <property type="evidence" value="ECO:0007669"/>
    <property type="project" value="TreeGrafter"/>
</dbReference>
<proteinExistence type="inferred from homology"/>
<keyword evidence="2" id="KW-0808">Transferase</keyword>
<sequence length="316" mass="34789">MSQSAVLSNSRSRRCILAGEVMIELSEADKDHFRQGVAGDVYNTAVYLKRCLPEGEISLLTALGCDTLSEHMKSVIQHEHVDTSMILSHPNKQPGLYAIHTDDDGERSFQYWRNDSAAKQWVNLWLHENSLLPAVDLIYLSGITLAVLDNNQREQLLYMLCEAREAGAQVAFDPNYRPALWQSADEAALWTERAYQLTDIAFPGIEEHKLLFGHQDGFDAMDALASMGVSEIVCKNGTDHIQILHNETMVSVEVTPVEKVIDTTSAGDGFTGGYLAARLQGKPVRAAAEQAAKVAGIVIQHAGAIVPQALFHQAYN</sequence>
<name>A0A1E7Z816_9ALTE</name>
<dbReference type="InterPro" id="IPR029056">
    <property type="entry name" value="Ribokinase-like"/>
</dbReference>
<dbReference type="GO" id="GO:0006974">
    <property type="term" value="P:DNA damage response"/>
    <property type="evidence" value="ECO:0007669"/>
    <property type="project" value="TreeGrafter"/>
</dbReference>
<comment type="caution">
    <text evidence="5">The sequence shown here is derived from an EMBL/GenBank/DDBJ whole genome shotgun (WGS) entry which is preliminary data.</text>
</comment>
<evidence type="ECO:0000256" key="3">
    <source>
        <dbReference type="ARBA" id="ARBA00022777"/>
    </source>
</evidence>
<reference evidence="5 6" key="1">
    <citation type="submission" date="2016-08" db="EMBL/GenBank/DDBJ databases">
        <authorList>
            <person name="Seilhamer J.J."/>
        </authorList>
    </citation>
    <scope>NUCLEOTIDE SEQUENCE [LARGE SCALE GENOMIC DNA]</scope>
    <source>
        <strain evidence="5 6">KCTC 42603</strain>
    </source>
</reference>
<evidence type="ECO:0000313" key="6">
    <source>
        <dbReference type="Proteomes" id="UP000175691"/>
    </source>
</evidence>
<organism evidence="5 6">
    <name type="scientific">Alteromonas confluentis</name>
    <dbReference type="NCBI Taxonomy" id="1656094"/>
    <lineage>
        <taxon>Bacteria</taxon>
        <taxon>Pseudomonadati</taxon>
        <taxon>Pseudomonadota</taxon>
        <taxon>Gammaproteobacteria</taxon>
        <taxon>Alteromonadales</taxon>
        <taxon>Alteromonadaceae</taxon>
        <taxon>Alteromonas/Salinimonas group</taxon>
        <taxon>Alteromonas</taxon>
    </lineage>
</organism>
<evidence type="ECO:0000313" key="5">
    <source>
        <dbReference type="EMBL" id="OFC69685.1"/>
    </source>
</evidence>
<keyword evidence="6" id="KW-1185">Reference proteome</keyword>
<dbReference type="PROSITE" id="PS00584">
    <property type="entry name" value="PFKB_KINASES_2"/>
    <property type="match status" value="1"/>
</dbReference>
<dbReference type="CDD" id="cd01166">
    <property type="entry name" value="KdgK"/>
    <property type="match status" value="1"/>
</dbReference>
<evidence type="ECO:0000256" key="2">
    <source>
        <dbReference type="ARBA" id="ARBA00022679"/>
    </source>
</evidence>
<protein>
    <recommendedName>
        <fullName evidence="4">Carbohydrate kinase PfkB domain-containing protein</fullName>
    </recommendedName>
</protein>
<gene>
    <name evidence="5" type="ORF">BFC18_16585</name>
</gene>
<evidence type="ECO:0000259" key="4">
    <source>
        <dbReference type="Pfam" id="PF00294"/>
    </source>
</evidence>
<comment type="similarity">
    <text evidence="1">Belongs to the carbohydrate kinase PfkB family.</text>
</comment>
<dbReference type="InterPro" id="IPR011611">
    <property type="entry name" value="PfkB_dom"/>
</dbReference>
<evidence type="ECO:0000256" key="1">
    <source>
        <dbReference type="ARBA" id="ARBA00010688"/>
    </source>
</evidence>
<dbReference type="EMBL" id="MDHN01000037">
    <property type="protein sequence ID" value="OFC69685.1"/>
    <property type="molecule type" value="Genomic_DNA"/>
</dbReference>